<dbReference type="SMART" id="SM00595">
    <property type="entry name" value="MADF"/>
    <property type="match status" value="1"/>
</dbReference>
<evidence type="ECO:0000259" key="1">
    <source>
        <dbReference type="PROSITE" id="PS51029"/>
    </source>
</evidence>
<dbReference type="OrthoDB" id="6617753at2759"/>
<dbReference type="AlphaFoldDB" id="B4LHL7"/>
<dbReference type="KEGG" id="dvi:6622388"/>
<name>B4LHL7_DROVI</name>
<dbReference type="PROSITE" id="PS51029">
    <property type="entry name" value="MADF"/>
    <property type="match status" value="1"/>
</dbReference>
<dbReference type="OMA" id="NGIRTCF"/>
<dbReference type="eggNOG" id="ENOG502S3MH">
    <property type="taxonomic scope" value="Eukaryota"/>
</dbReference>
<keyword evidence="3" id="KW-1185">Reference proteome</keyword>
<reference evidence="2 3" key="1">
    <citation type="journal article" date="2007" name="Nature">
        <title>Evolution of genes and genomes on the Drosophila phylogeny.</title>
        <authorList>
            <consortium name="Drosophila 12 Genomes Consortium"/>
            <person name="Clark A.G."/>
            <person name="Eisen M.B."/>
            <person name="Smith D.R."/>
            <person name="Bergman C.M."/>
            <person name="Oliver B."/>
            <person name="Markow T.A."/>
            <person name="Kaufman T.C."/>
            <person name="Kellis M."/>
            <person name="Gelbart W."/>
            <person name="Iyer V.N."/>
            <person name="Pollard D.A."/>
            <person name="Sackton T.B."/>
            <person name="Larracuente A.M."/>
            <person name="Singh N.D."/>
            <person name="Abad J.P."/>
            <person name="Abt D.N."/>
            <person name="Adryan B."/>
            <person name="Aguade M."/>
            <person name="Akashi H."/>
            <person name="Anderson W.W."/>
            <person name="Aquadro C.F."/>
            <person name="Ardell D.H."/>
            <person name="Arguello R."/>
            <person name="Artieri C.G."/>
            <person name="Barbash D.A."/>
            <person name="Barker D."/>
            <person name="Barsanti P."/>
            <person name="Batterham P."/>
            <person name="Batzoglou S."/>
            <person name="Begun D."/>
            <person name="Bhutkar A."/>
            <person name="Blanco E."/>
            <person name="Bosak S.A."/>
            <person name="Bradley R.K."/>
            <person name="Brand A.D."/>
            <person name="Brent M.R."/>
            <person name="Brooks A.N."/>
            <person name="Brown R.H."/>
            <person name="Butlin R.K."/>
            <person name="Caggese C."/>
            <person name="Calvi B.R."/>
            <person name="Bernardo de Carvalho A."/>
            <person name="Caspi A."/>
            <person name="Castrezana S."/>
            <person name="Celniker S.E."/>
            <person name="Chang J.L."/>
            <person name="Chapple C."/>
            <person name="Chatterji S."/>
            <person name="Chinwalla A."/>
            <person name="Civetta A."/>
            <person name="Clifton S.W."/>
            <person name="Comeron J.M."/>
            <person name="Costello J.C."/>
            <person name="Coyne J.A."/>
            <person name="Daub J."/>
            <person name="David R.G."/>
            <person name="Delcher A.L."/>
            <person name="Delehaunty K."/>
            <person name="Do C.B."/>
            <person name="Ebling H."/>
            <person name="Edwards K."/>
            <person name="Eickbush T."/>
            <person name="Evans J.D."/>
            <person name="Filipski A."/>
            <person name="Findeiss S."/>
            <person name="Freyhult E."/>
            <person name="Fulton L."/>
            <person name="Fulton R."/>
            <person name="Garcia A.C."/>
            <person name="Gardiner A."/>
            <person name="Garfield D.A."/>
            <person name="Garvin B.E."/>
            <person name="Gibson G."/>
            <person name="Gilbert D."/>
            <person name="Gnerre S."/>
            <person name="Godfrey J."/>
            <person name="Good R."/>
            <person name="Gotea V."/>
            <person name="Gravely B."/>
            <person name="Greenberg A.J."/>
            <person name="Griffiths-Jones S."/>
            <person name="Gross S."/>
            <person name="Guigo R."/>
            <person name="Gustafson E.A."/>
            <person name="Haerty W."/>
            <person name="Hahn M.W."/>
            <person name="Halligan D.L."/>
            <person name="Halpern A.L."/>
            <person name="Halter G.M."/>
            <person name="Han M.V."/>
            <person name="Heger A."/>
            <person name="Hillier L."/>
            <person name="Hinrichs A.S."/>
            <person name="Holmes I."/>
            <person name="Hoskins R.A."/>
            <person name="Hubisz M.J."/>
            <person name="Hultmark D."/>
            <person name="Huntley M.A."/>
            <person name="Jaffe D.B."/>
            <person name="Jagadeeshan S."/>
            <person name="Jeck W.R."/>
            <person name="Johnson J."/>
            <person name="Jones C.D."/>
            <person name="Jordan W.C."/>
            <person name="Karpen G.H."/>
            <person name="Kataoka E."/>
            <person name="Keightley P.D."/>
            <person name="Kheradpour P."/>
            <person name="Kirkness E.F."/>
            <person name="Koerich L.B."/>
            <person name="Kristiansen K."/>
            <person name="Kudrna D."/>
            <person name="Kulathinal R.J."/>
            <person name="Kumar S."/>
            <person name="Kwok R."/>
            <person name="Lander E."/>
            <person name="Langley C.H."/>
            <person name="Lapoint R."/>
            <person name="Lazzaro B.P."/>
            <person name="Lee S.J."/>
            <person name="Levesque L."/>
            <person name="Li R."/>
            <person name="Lin C.F."/>
            <person name="Lin M.F."/>
            <person name="Lindblad-Toh K."/>
            <person name="Llopart A."/>
            <person name="Long M."/>
            <person name="Low L."/>
            <person name="Lozovsky E."/>
            <person name="Lu J."/>
            <person name="Luo M."/>
            <person name="Machado C.A."/>
            <person name="Makalowski W."/>
            <person name="Marzo M."/>
            <person name="Matsuda M."/>
            <person name="Matzkin L."/>
            <person name="McAllister B."/>
            <person name="McBride C.S."/>
            <person name="McKernan B."/>
            <person name="McKernan K."/>
            <person name="Mendez-Lago M."/>
            <person name="Minx P."/>
            <person name="Mollenhauer M.U."/>
            <person name="Montooth K."/>
            <person name="Mount S.M."/>
            <person name="Mu X."/>
            <person name="Myers E."/>
            <person name="Negre B."/>
            <person name="Newfeld S."/>
            <person name="Nielsen R."/>
            <person name="Noor M.A."/>
            <person name="O'Grady P."/>
            <person name="Pachter L."/>
            <person name="Papaceit M."/>
            <person name="Parisi M.J."/>
            <person name="Parisi M."/>
            <person name="Parts L."/>
            <person name="Pedersen J.S."/>
            <person name="Pesole G."/>
            <person name="Phillippy A.M."/>
            <person name="Ponting C.P."/>
            <person name="Pop M."/>
            <person name="Porcelli D."/>
            <person name="Powell J.R."/>
            <person name="Prohaska S."/>
            <person name="Pruitt K."/>
            <person name="Puig M."/>
            <person name="Quesneville H."/>
            <person name="Ram K.R."/>
            <person name="Rand D."/>
            <person name="Rasmussen M.D."/>
            <person name="Reed L.K."/>
            <person name="Reenan R."/>
            <person name="Reily A."/>
            <person name="Remington K.A."/>
            <person name="Rieger T.T."/>
            <person name="Ritchie M.G."/>
            <person name="Robin C."/>
            <person name="Rogers Y.H."/>
            <person name="Rohde C."/>
            <person name="Rozas J."/>
            <person name="Rubenfield M.J."/>
            <person name="Ruiz A."/>
            <person name="Russo S."/>
            <person name="Salzberg S.L."/>
            <person name="Sanchez-Gracia A."/>
            <person name="Saranga D.J."/>
            <person name="Sato H."/>
            <person name="Schaeffer S.W."/>
            <person name="Schatz M.C."/>
            <person name="Schlenke T."/>
            <person name="Schwartz R."/>
            <person name="Segarra C."/>
            <person name="Singh R.S."/>
            <person name="Sirot L."/>
            <person name="Sirota M."/>
            <person name="Sisneros N.B."/>
            <person name="Smith C.D."/>
            <person name="Smith T.F."/>
            <person name="Spieth J."/>
            <person name="Stage D.E."/>
            <person name="Stark A."/>
            <person name="Stephan W."/>
            <person name="Strausberg R.L."/>
            <person name="Strempel S."/>
            <person name="Sturgill D."/>
            <person name="Sutton G."/>
            <person name="Sutton G.G."/>
            <person name="Tao W."/>
            <person name="Teichmann S."/>
            <person name="Tobari Y.N."/>
            <person name="Tomimura Y."/>
            <person name="Tsolas J.M."/>
            <person name="Valente V.L."/>
            <person name="Venter E."/>
            <person name="Venter J.C."/>
            <person name="Vicario S."/>
            <person name="Vieira F.G."/>
            <person name="Vilella A.J."/>
            <person name="Villasante A."/>
            <person name="Walenz B."/>
            <person name="Wang J."/>
            <person name="Wasserman M."/>
            <person name="Watts T."/>
            <person name="Wilson D."/>
            <person name="Wilson R.K."/>
            <person name="Wing R.A."/>
            <person name="Wolfner M.F."/>
            <person name="Wong A."/>
            <person name="Wong G.K."/>
            <person name="Wu C.I."/>
            <person name="Wu G."/>
            <person name="Yamamoto D."/>
            <person name="Yang H.P."/>
            <person name="Yang S.P."/>
            <person name="Yorke J.A."/>
            <person name="Yoshida K."/>
            <person name="Zdobnov E."/>
            <person name="Zhang P."/>
            <person name="Zhang Y."/>
            <person name="Zimin A.V."/>
            <person name="Baldwin J."/>
            <person name="Abdouelleil A."/>
            <person name="Abdulkadir J."/>
            <person name="Abebe A."/>
            <person name="Abera B."/>
            <person name="Abreu J."/>
            <person name="Acer S.C."/>
            <person name="Aftuck L."/>
            <person name="Alexander A."/>
            <person name="An P."/>
            <person name="Anderson E."/>
            <person name="Anderson S."/>
            <person name="Arachi H."/>
            <person name="Azer M."/>
            <person name="Bachantsang P."/>
            <person name="Barry A."/>
            <person name="Bayul T."/>
            <person name="Berlin A."/>
            <person name="Bessette D."/>
            <person name="Bloom T."/>
            <person name="Blye J."/>
            <person name="Boguslavskiy L."/>
            <person name="Bonnet C."/>
            <person name="Boukhgalter B."/>
            <person name="Bourzgui I."/>
            <person name="Brown A."/>
            <person name="Cahill P."/>
            <person name="Channer S."/>
            <person name="Cheshatsang Y."/>
            <person name="Chuda L."/>
            <person name="Citroen M."/>
            <person name="Collymore A."/>
            <person name="Cooke P."/>
            <person name="Costello M."/>
            <person name="D'Aco K."/>
            <person name="Daza R."/>
            <person name="De Haan G."/>
            <person name="DeGray S."/>
            <person name="DeMaso C."/>
            <person name="Dhargay N."/>
            <person name="Dooley K."/>
            <person name="Dooley E."/>
            <person name="Doricent M."/>
            <person name="Dorje P."/>
            <person name="Dorjee K."/>
            <person name="Dupes A."/>
            <person name="Elong R."/>
            <person name="Falk J."/>
            <person name="Farina A."/>
            <person name="Faro S."/>
            <person name="Ferguson D."/>
            <person name="Fisher S."/>
            <person name="Foley C.D."/>
            <person name="Franke A."/>
            <person name="Friedrich D."/>
            <person name="Gadbois L."/>
            <person name="Gearin G."/>
            <person name="Gearin C.R."/>
            <person name="Giannoukos G."/>
            <person name="Goode T."/>
            <person name="Graham J."/>
            <person name="Grandbois E."/>
            <person name="Grewal S."/>
            <person name="Gyaltsen K."/>
            <person name="Hafez N."/>
            <person name="Hagos B."/>
            <person name="Hall J."/>
            <person name="Henson C."/>
            <person name="Hollinger A."/>
            <person name="Honan T."/>
            <person name="Huard M.D."/>
            <person name="Hughes L."/>
            <person name="Hurhula B."/>
            <person name="Husby M.E."/>
            <person name="Kamat A."/>
            <person name="Kanga B."/>
            <person name="Kashin S."/>
            <person name="Khazanovich D."/>
            <person name="Kisner P."/>
            <person name="Lance K."/>
            <person name="Lara M."/>
            <person name="Lee W."/>
            <person name="Lennon N."/>
            <person name="Letendre F."/>
            <person name="LeVine R."/>
            <person name="Lipovsky A."/>
            <person name="Liu X."/>
            <person name="Liu J."/>
            <person name="Liu S."/>
            <person name="Lokyitsang T."/>
            <person name="Lokyitsang Y."/>
            <person name="Lubonja R."/>
            <person name="Lui A."/>
            <person name="MacDonald P."/>
            <person name="Magnisalis V."/>
            <person name="Maru K."/>
            <person name="Matthews C."/>
            <person name="McCusker W."/>
            <person name="McDonough S."/>
            <person name="Mehta T."/>
            <person name="Meldrim J."/>
            <person name="Meneus L."/>
            <person name="Mihai O."/>
            <person name="Mihalev A."/>
            <person name="Mihova T."/>
            <person name="Mittelman R."/>
            <person name="Mlenga V."/>
            <person name="Montmayeur A."/>
            <person name="Mulrain L."/>
            <person name="Navidi A."/>
            <person name="Naylor J."/>
            <person name="Negash T."/>
            <person name="Nguyen T."/>
            <person name="Nguyen N."/>
            <person name="Nicol R."/>
            <person name="Norbu C."/>
            <person name="Norbu N."/>
            <person name="Novod N."/>
            <person name="O'Neill B."/>
            <person name="Osman S."/>
            <person name="Markiewicz E."/>
            <person name="Oyono O.L."/>
            <person name="Patti C."/>
            <person name="Phunkhang P."/>
            <person name="Pierre F."/>
            <person name="Priest M."/>
            <person name="Raghuraman S."/>
            <person name="Rege F."/>
            <person name="Reyes R."/>
            <person name="Rise C."/>
            <person name="Rogov P."/>
            <person name="Ross K."/>
            <person name="Ryan E."/>
            <person name="Settipalli S."/>
            <person name="Shea T."/>
            <person name="Sherpa N."/>
            <person name="Shi L."/>
            <person name="Shih D."/>
            <person name="Sparrow T."/>
            <person name="Spaulding J."/>
            <person name="Stalker J."/>
            <person name="Stange-Thomann N."/>
            <person name="Stavropoulos S."/>
            <person name="Stone C."/>
            <person name="Strader C."/>
            <person name="Tesfaye S."/>
            <person name="Thomson T."/>
            <person name="Thoulutsang Y."/>
            <person name="Thoulutsang D."/>
            <person name="Topham K."/>
            <person name="Topping I."/>
            <person name="Tsamla T."/>
            <person name="Vassiliev H."/>
            <person name="Vo A."/>
            <person name="Wangchuk T."/>
            <person name="Wangdi T."/>
            <person name="Weiand M."/>
            <person name="Wilkinson J."/>
            <person name="Wilson A."/>
            <person name="Yadav S."/>
            <person name="Young G."/>
            <person name="Yu Q."/>
            <person name="Zembek L."/>
            <person name="Zhong D."/>
            <person name="Zimmer A."/>
            <person name="Zwirko Z."/>
            <person name="Jaffe D.B."/>
            <person name="Alvarez P."/>
            <person name="Brockman W."/>
            <person name="Butler J."/>
            <person name="Chin C."/>
            <person name="Gnerre S."/>
            <person name="Grabherr M."/>
            <person name="Kleber M."/>
            <person name="Mauceli E."/>
            <person name="MacCallum I."/>
        </authorList>
    </citation>
    <scope>NUCLEOTIDE SEQUENCE [LARGE SCALE GENOMIC DNA]</scope>
    <source>
        <strain evidence="3">Tucson 15010-1051.87</strain>
    </source>
</reference>
<dbReference type="Proteomes" id="UP000008792">
    <property type="component" value="Unassembled WGS sequence"/>
</dbReference>
<dbReference type="Pfam" id="PF10545">
    <property type="entry name" value="MADF_DNA_bdg"/>
    <property type="match status" value="1"/>
</dbReference>
<sequence length="258" mass="30061">MSAIPQTDLWLEFFDAYRQLPALWRVTDEVYKNHRMKKAAYDRLLECYRKIDPKATVEVMRRRINGIRTCFRRELRKVEQSEQIAHQTDDVYVPHLWYFNELSFLRADDSRITRVSHLSDVSDKFWNETDPDPQADDEFSNNDLKDDEEMENISEPEVKVFEPALPVSNGSPVNQSPVDHLPPPVEPSINVATQFQPQVAPNLNHSSRDEADIFAEGWAITYRKLDGRNKLLAKKAIEEILFLGQINKLEFNSVKMPN</sequence>
<proteinExistence type="predicted"/>
<accession>B4LHL7</accession>
<dbReference type="InParanoid" id="B4LHL7"/>
<dbReference type="InterPro" id="IPR006578">
    <property type="entry name" value="MADF-dom"/>
</dbReference>
<evidence type="ECO:0000313" key="2">
    <source>
        <dbReference type="EMBL" id="EDW69570.1"/>
    </source>
</evidence>
<dbReference type="PANTHER" id="PTHR21505:SF8">
    <property type="entry name" value="DPT-YFP REPRESSOR BY OVEREXPRESSION, ISOFORM D-RELATED"/>
    <property type="match status" value="1"/>
</dbReference>
<gene>
    <name evidence="2" type="primary">Dvir\GJ13325</name>
    <name evidence="2" type="ORF">Dvir_GJ13325</name>
</gene>
<organism evidence="2 3">
    <name type="scientific">Drosophila virilis</name>
    <name type="common">Fruit fly</name>
    <dbReference type="NCBI Taxonomy" id="7244"/>
    <lineage>
        <taxon>Eukaryota</taxon>
        <taxon>Metazoa</taxon>
        <taxon>Ecdysozoa</taxon>
        <taxon>Arthropoda</taxon>
        <taxon>Hexapoda</taxon>
        <taxon>Insecta</taxon>
        <taxon>Pterygota</taxon>
        <taxon>Neoptera</taxon>
        <taxon>Endopterygota</taxon>
        <taxon>Diptera</taxon>
        <taxon>Brachycera</taxon>
        <taxon>Muscomorpha</taxon>
        <taxon>Ephydroidea</taxon>
        <taxon>Drosophilidae</taxon>
        <taxon>Drosophila</taxon>
    </lineage>
</organism>
<dbReference type="EMBL" id="CH940647">
    <property type="protein sequence ID" value="EDW69570.1"/>
    <property type="molecule type" value="Genomic_DNA"/>
</dbReference>
<protein>
    <recommendedName>
        <fullName evidence="1">MADF domain-containing protein</fullName>
    </recommendedName>
</protein>
<feature type="domain" description="MADF" evidence="1">
    <location>
        <begin position="12"/>
        <end position="110"/>
    </location>
</feature>
<dbReference type="HOGENOM" id="CLU_046601_1_0_1"/>
<dbReference type="PhylomeDB" id="B4LHL7"/>
<dbReference type="PANTHER" id="PTHR21505">
    <property type="entry name" value="MADF DOMAIN-CONTAINING PROTEIN-RELATED"/>
    <property type="match status" value="1"/>
</dbReference>
<evidence type="ECO:0000313" key="3">
    <source>
        <dbReference type="Proteomes" id="UP000008792"/>
    </source>
</evidence>